<dbReference type="Proteomes" id="UP000000517">
    <property type="component" value="Chromosome"/>
</dbReference>
<reference evidence="2 5" key="1">
    <citation type="submission" date="2009-10" db="EMBL/GenBank/DDBJ databases">
        <title>Complete sequence of Fibrobacter succinogenes subsp. succinogenes S85.</title>
        <authorList>
            <consortium name="US DOE Joint Genome Institute"/>
            <person name="Lucas S."/>
            <person name="Copeland A."/>
            <person name="Lapidus A."/>
            <person name="Glavina del Rio T."/>
            <person name="Tice H."/>
            <person name="Bruce D."/>
            <person name="Goodwin L."/>
            <person name="Pitluck S."/>
            <person name="Chertkov O."/>
            <person name="Detter J.C."/>
            <person name="Han C."/>
            <person name="Tapia R."/>
            <person name="Larimer F."/>
            <person name="Land M."/>
            <person name="Hauser L."/>
            <person name="Kyrpides N."/>
            <person name="Mikhailova N."/>
            <person name="Weimer P.J."/>
            <person name="Stevenson D.M."/>
            <person name="Boyum J."/>
            <person name="Brumm P.I."/>
            <person name="Mead D."/>
        </authorList>
    </citation>
    <scope>NUCLEOTIDE SEQUENCE [LARGE SCALE GENOMIC DNA]</scope>
    <source>
        <strain evidence="5">ATCC 19169 / S85</strain>
        <strain evidence="2">S85</strain>
    </source>
</reference>
<dbReference type="KEGG" id="fsu:Fisuc_2506"/>
<dbReference type="KEGG" id="fsc:FSU_3074"/>
<evidence type="ECO:0000313" key="5">
    <source>
        <dbReference type="Proteomes" id="UP000001497"/>
    </source>
</evidence>
<dbReference type="EMBL" id="CP002158">
    <property type="protein sequence ID" value="ADL26418.1"/>
    <property type="molecule type" value="Genomic_DNA"/>
</dbReference>
<evidence type="ECO:0000313" key="2">
    <source>
        <dbReference type="EMBL" id="ACX76092.1"/>
    </source>
</evidence>
<dbReference type="OrthoDB" id="9808366at2"/>
<reference evidence="4" key="2">
    <citation type="submission" date="2010-08" db="EMBL/GenBank/DDBJ databases">
        <title>Complete sequence of Fibrobacter succinogenes subsp. succinogenes S85.</title>
        <authorList>
            <person name="Durkin A.S."/>
            <person name="Nelson K.E."/>
            <person name="Morrison M."/>
            <person name="Forsberg C.W."/>
            <person name="Wilson D.B."/>
            <person name="Russell J.B."/>
            <person name="Cann I.K.O."/>
            <person name="Mackie R.I."/>
            <person name="White B.A."/>
        </authorList>
    </citation>
    <scope>NUCLEOTIDE SEQUENCE [LARGE SCALE GENOMIC DNA]</scope>
    <source>
        <strain evidence="4">ATCC 19169 / S85</strain>
    </source>
</reference>
<reference evidence="3" key="3">
    <citation type="submission" date="2010-08" db="EMBL/GenBank/DDBJ databases">
        <authorList>
            <person name="Durkin A.S."/>
            <person name="Nelson K.E."/>
            <person name="Morrison M."/>
            <person name="Forsberg C.W."/>
            <person name="Wilson D.B."/>
            <person name="Russell J.B."/>
            <person name="Cann I.K.O."/>
            <person name="Mackie R.I."/>
            <person name="White B.A."/>
        </authorList>
    </citation>
    <scope>NUCLEOTIDE SEQUENCE</scope>
    <source>
        <strain evidence="3">S85</strain>
    </source>
</reference>
<protein>
    <submittedName>
        <fullName evidence="3">Uncharacterized protein</fullName>
    </submittedName>
</protein>
<evidence type="ECO:0000313" key="3">
    <source>
        <dbReference type="EMBL" id="ADL26418.1"/>
    </source>
</evidence>
<evidence type="ECO:0000256" key="1">
    <source>
        <dbReference type="SAM" id="SignalP"/>
    </source>
</evidence>
<feature type="chain" id="PRO_5003002260" evidence="1">
    <location>
        <begin position="22"/>
        <end position="301"/>
    </location>
</feature>
<feature type="signal peptide" evidence="1">
    <location>
        <begin position="1"/>
        <end position="21"/>
    </location>
</feature>
<accession>C9RLS7</accession>
<name>C9RLS7_FIBSS</name>
<proteinExistence type="predicted"/>
<dbReference type="EMBL" id="CP001792">
    <property type="protein sequence ID" value="ACX76092.1"/>
    <property type="molecule type" value="Genomic_DNA"/>
</dbReference>
<dbReference type="HOGENOM" id="CLU_923623_0_0_0"/>
<keyword evidence="1" id="KW-0732">Signal</keyword>
<evidence type="ECO:0000313" key="4">
    <source>
        <dbReference type="Proteomes" id="UP000000517"/>
    </source>
</evidence>
<organism evidence="3 4">
    <name type="scientific">Fibrobacter succinogenes (strain ATCC 19169 / S85)</name>
    <dbReference type="NCBI Taxonomy" id="59374"/>
    <lineage>
        <taxon>Bacteria</taxon>
        <taxon>Pseudomonadati</taxon>
        <taxon>Fibrobacterota</taxon>
        <taxon>Fibrobacteria</taxon>
        <taxon>Fibrobacterales</taxon>
        <taxon>Fibrobacteraceae</taxon>
        <taxon>Fibrobacter</taxon>
    </lineage>
</organism>
<keyword evidence="5" id="KW-1185">Reference proteome</keyword>
<gene>
    <name evidence="2" type="ordered locus">Fisuc_2506</name>
    <name evidence="3" type="ordered locus">FSU_3074</name>
</gene>
<dbReference type="RefSeq" id="WP_014547114.1">
    <property type="nucleotide sequence ID" value="NC_013410.1"/>
</dbReference>
<sequence>MKKLFIASAIAMMCLSANAFAEDDGYGNDIPAARTEGTVDDGYGNKLPANEPEYKSFDEARSSSNSSNDGQRPKSLFGVHLGIGYASFWDYPTDKDFEMFFGKNEWSGVSMDFGLVFKYRINPLISFVPEFNLGISYFMEEIEGSEDYDFLWGAYKVNDTRTLININVPLAIRLTVPFVYLEAGARLNLNLSTSHDYEYTDRDGNNLQYYDWEDDEYKNVTRKAEDEWKVKTFIPSIMAGLGTTILINGHECDFGVRVFFDMNGIEEKDKFVIEDDRSDRIKVVKDETKIYSIQFVFNYFF</sequence>
<dbReference type="STRING" id="59374.FSU_3074"/>
<dbReference type="AlphaFoldDB" id="C9RLS7"/>
<dbReference type="Proteomes" id="UP000001497">
    <property type="component" value="Chromosome"/>
</dbReference>